<proteinExistence type="predicted"/>
<name>A0ACB6VA04_9ASCO</name>
<dbReference type="EMBL" id="QVQA01000005">
    <property type="protein sequence ID" value="KAF5102484.1"/>
    <property type="molecule type" value="Genomic_DNA"/>
</dbReference>
<organism evidence="1 2">
    <name type="scientific">Geotrichum galactomycetum</name>
    <dbReference type="NCBI Taxonomy" id="27317"/>
    <lineage>
        <taxon>Eukaryota</taxon>
        <taxon>Fungi</taxon>
        <taxon>Dikarya</taxon>
        <taxon>Ascomycota</taxon>
        <taxon>Saccharomycotina</taxon>
        <taxon>Dipodascomycetes</taxon>
        <taxon>Dipodascales</taxon>
        <taxon>Dipodascaceae</taxon>
        <taxon>Geotrichum</taxon>
    </lineage>
</organism>
<protein>
    <submittedName>
        <fullName evidence="1">Uncharacterized protein</fullName>
    </submittedName>
</protein>
<sequence>MRFSVTALTAFLSLTEAAVIYKQATSYVVVTAPPTDNYVTVTADAQVKTIDSTVEETITLYRATTKPVTLYTGTIYTILSTEEPNKVQPLPTSAKLTSPTVSKSLSPSQYTAPVEITPTAPVVPTVASSVAQPSVTPSSSFASRTFTTVRITSSLAESSSQPQPSSQSQSETCYVSQSQTSAEPQTSSVPQTSSELQSSSESLTTSESQPLTTSECQSLTTSESKSQSSSVPQTSSELQSSSEPMTTSESQPLTTSESQSLTTSKSQPQSSSAPQSTASVNDISYSDGTNLFQAISTDDVPQVFSRQDLAITLQSPPSDGKPIHTNKFYTNLILDDQTMPAYVQPYTVWWSKLESFPGLGISHTTDSQKVYGPDASVTPVEYYINPVGLISFAFSASEFTADNMGLSLLNSETFSTNVQISSAAGSIQFPLVQGMGFVTAKYDGNLTPLITSQLGIKTLVQSTNGPSHVKKYVAQLFNEVSWVIYVTVPDGDDFSLSVNEETGEIVGSSKSKVTIQVAVLPDNTESDYDKAAGLYPTAAHLSGFVSGTNSAFYNINYDTEGTSVSGNTIIHALPHHRESLTDSTAGKSTNIQLDTTTKGVAYGYLTTSLEFYYALNQKIQFLPTTSSDSITLSADALKLIADAANKDLADDFTAQTNLDSTYFAGKGFDKLAYILLVVNDILGDAEVSKETLDRLKSVFSLFTSNKQINPLMYDTLLKGITSTAAQGGDTSTDFGSPYYNDHHFHYGYFIHAAAVIGYVDTQQGGTWVAENKDWINSLVRDVANPSSDDGYFPVFRSFDWYNGHSWAKGLYASSDGKDEESTSEDYNFAYGMKLWGKIIKDGSMEARGDLMLAVLAKSLDNYFYFKDDNKVQPAQFIGNRVPGITFENKLDYTTYFGTNKEYIHGIHMIPLTPVSSAMRTPEFVQQEWDSKNLSDLADSLSSGWRGIFKSNQAIFDPVSSYDFFAQDDFSSDWIDGGASRTWYLAYTAALGGSTN</sequence>
<comment type="caution">
    <text evidence="1">The sequence shown here is derived from an EMBL/GenBank/DDBJ whole genome shotgun (WGS) entry which is preliminary data.</text>
</comment>
<accession>A0ACB6VA04</accession>
<evidence type="ECO:0000313" key="1">
    <source>
        <dbReference type="EMBL" id="KAF5102484.1"/>
    </source>
</evidence>
<evidence type="ECO:0000313" key="2">
    <source>
        <dbReference type="Proteomes" id="UP000744676"/>
    </source>
</evidence>
<keyword evidence="2" id="KW-1185">Reference proteome</keyword>
<reference evidence="1 2" key="1">
    <citation type="journal article" date="2020" name="Front. Microbiol.">
        <title>Phenotypic and Genetic Characterization of the Cheese Ripening Yeast Geotrichum candidum.</title>
        <authorList>
            <person name="Perkins V."/>
            <person name="Vignola S."/>
            <person name="Lessard M.H."/>
            <person name="Plante P.L."/>
            <person name="Corbeil J."/>
            <person name="Dugat-Bony E."/>
            <person name="Frenette M."/>
            <person name="Labrie S."/>
        </authorList>
    </citation>
    <scope>NUCLEOTIDE SEQUENCE [LARGE SCALE GENOMIC DNA]</scope>
    <source>
        <strain evidence="1 2">LMA-1147</strain>
    </source>
</reference>
<dbReference type="Proteomes" id="UP000744676">
    <property type="component" value="Unassembled WGS sequence"/>
</dbReference>
<gene>
    <name evidence="1" type="ORF">D0Z00_000411</name>
</gene>